<dbReference type="Proteomes" id="UP001205601">
    <property type="component" value="Unassembled WGS sequence"/>
</dbReference>
<comment type="caution">
    <text evidence="3">The sequence shown here is derived from an EMBL/GenBank/DDBJ whole genome shotgun (WGS) entry which is preliminary data.</text>
</comment>
<dbReference type="InterPro" id="IPR028087">
    <property type="entry name" value="Tad_N"/>
</dbReference>
<sequence length="562" mass="61608">MSDACPRGPLRAPHFPRHDRQFPLAARLARRAASERGSLVVFSLFCFLCMLILAGVALDVMYFEEKRTRLQNTLDRAVLAAADLNQTLPPEDVVKDYFTKSGLRAPLDSEIEATTGASDEWRSVRVNLREGVPTMFMRLVGTPTLTAPALGAAEERIGMVEISLVLDVSGSMNSNSRLVNLKPAAKAFVDQVFDTVEPGHLSLSIIPYSTQVSLGTGFSGYFNLTDEHTLSHCIEFDRTDYQTAAMAPKTTPLGDAAGAADRVYQRNGHFDPFNSVVPPSLTNCAAMANRRILPFSGDRDALKTYIDALTASGNTSIDIGMKWGAALVDPSIQYTVRQMIAGGEAPAAFDGRPAAYSDTTTLKVVVIMTDGENTTEYRLRDAYDHGPSRLWRSNDARWTNDPANLSQYSLFDAGRNQYYSFALAQWRNLPYGDDPADPGDAVQMTWPEVWATMSIDWFANRIISPIYGTTVRNTWRSDSVASPVANEYIRDDKDARTIEICSAAKEQGIKVFAIGFEAPTRGLNLLRTCASSPAHFYSVTGLQIADAFAGIASSISKLRLTE</sequence>
<dbReference type="InterPro" id="IPR036465">
    <property type="entry name" value="vWFA_dom_sf"/>
</dbReference>
<keyword evidence="1" id="KW-0472">Membrane</keyword>
<evidence type="ECO:0000256" key="1">
    <source>
        <dbReference type="SAM" id="Phobius"/>
    </source>
</evidence>
<evidence type="ECO:0000313" key="4">
    <source>
        <dbReference type="Proteomes" id="UP001205601"/>
    </source>
</evidence>
<dbReference type="Pfam" id="PF13400">
    <property type="entry name" value="Tad"/>
    <property type="match status" value="1"/>
</dbReference>
<organism evidence="3 4">
    <name type="scientific">Albidovulum sediminis</name>
    <dbReference type="NCBI Taxonomy" id="3066345"/>
    <lineage>
        <taxon>Bacteria</taxon>
        <taxon>Pseudomonadati</taxon>
        <taxon>Pseudomonadota</taxon>
        <taxon>Alphaproteobacteria</taxon>
        <taxon>Rhodobacterales</taxon>
        <taxon>Paracoccaceae</taxon>
        <taxon>Albidovulum</taxon>
    </lineage>
</organism>
<dbReference type="SUPFAM" id="SSF53300">
    <property type="entry name" value="vWA-like"/>
    <property type="match status" value="1"/>
</dbReference>
<accession>A0ABT2NPS0</accession>
<gene>
    <name evidence="3" type="ORF">N5I32_08230</name>
</gene>
<name>A0ABT2NPS0_9RHOB</name>
<keyword evidence="1" id="KW-0812">Transmembrane</keyword>
<reference evidence="4" key="1">
    <citation type="submission" date="2023-07" db="EMBL/GenBank/DDBJ databases">
        <title>Defluviimonas sediminis sp. nov., isolated from mangrove sediment.</title>
        <authorList>
            <person name="Liu L."/>
            <person name="Li J."/>
            <person name="Huang Y."/>
            <person name="Pan J."/>
            <person name="Li M."/>
        </authorList>
    </citation>
    <scope>NUCLEOTIDE SEQUENCE [LARGE SCALE GENOMIC DNA]</scope>
    <source>
        <strain evidence="4">FT324</strain>
    </source>
</reference>
<dbReference type="Gene3D" id="3.40.50.410">
    <property type="entry name" value="von Willebrand factor, type A domain"/>
    <property type="match status" value="1"/>
</dbReference>
<keyword evidence="4" id="KW-1185">Reference proteome</keyword>
<dbReference type="EMBL" id="JAOCQF010000001">
    <property type="protein sequence ID" value="MCT8329495.1"/>
    <property type="molecule type" value="Genomic_DNA"/>
</dbReference>
<feature type="transmembrane region" description="Helical" evidence="1">
    <location>
        <begin position="39"/>
        <end position="63"/>
    </location>
</feature>
<evidence type="ECO:0000313" key="3">
    <source>
        <dbReference type="EMBL" id="MCT8329495.1"/>
    </source>
</evidence>
<keyword evidence="1" id="KW-1133">Transmembrane helix</keyword>
<protein>
    <submittedName>
        <fullName evidence="3">Pilus assembly protein TadG-related protein</fullName>
    </submittedName>
</protein>
<feature type="domain" description="Putative Flp pilus-assembly TadG-like N-terminal" evidence="2">
    <location>
        <begin position="37"/>
        <end position="82"/>
    </location>
</feature>
<dbReference type="RefSeq" id="WP_261494915.1">
    <property type="nucleotide sequence ID" value="NZ_JAOCQF010000001.1"/>
</dbReference>
<proteinExistence type="predicted"/>
<evidence type="ECO:0000259" key="2">
    <source>
        <dbReference type="Pfam" id="PF13400"/>
    </source>
</evidence>